<feature type="transmembrane region" description="Helical" evidence="1">
    <location>
        <begin position="41"/>
        <end position="61"/>
    </location>
</feature>
<organism evidence="2 3">
    <name type="scientific">Schinkia azotoformans LMG 9581</name>
    <dbReference type="NCBI Taxonomy" id="1131731"/>
    <lineage>
        <taxon>Bacteria</taxon>
        <taxon>Bacillati</taxon>
        <taxon>Bacillota</taxon>
        <taxon>Bacilli</taxon>
        <taxon>Bacillales</taxon>
        <taxon>Bacillaceae</taxon>
        <taxon>Calidifontibacillus/Schinkia group</taxon>
        <taxon>Schinkia</taxon>
    </lineage>
</organism>
<comment type="caution">
    <text evidence="2">The sequence shown here is derived from an EMBL/GenBank/DDBJ whole genome shotgun (WGS) entry which is preliminary data.</text>
</comment>
<dbReference type="Proteomes" id="UP000006315">
    <property type="component" value="Unassembled WGS sequence"/>
</dbReference>
<accession>K6DUI3</accession>
<dbReference type="EMBL" id="AJLR01000117">
    <property type="protein sequence ID" value="EKN64456.1"/>
    <property type="molecule type" value="Genomic_DNA"/>
</dbReference>
<evidence type="ECO:0000256" key="1">
    <source>
        <dbReference type="SAM" id="Phobius"/>
    </source>
</evidence>
<protein>
    <submittedName>
        <fullName evidence="2">PCZ2.2</fullName>
    </submittedName>
</protein>
<gene>
    <name evidence="2" type="ORF">BAZO_13444</name>
</gene>
<sequence>MIDFIIAASFLLNPLLAFVFSLNLCILIIRVSKDEYSKVKANIIWICISSVYIIFTLTWMFGNISIASS</sequence>
<keyword evidence="3" id="KW-1185">Reference proteome</keyword>
<dbReference type="PATRIC" id="fig|1131731.3.peg.2756"/>
<keyword evidence="1" id="KW-1133">Transmembrane helix</keyword>
<dbReference type="STRING" id="1131731.BAZO_13444"/>
<keyword evidence="1" id="KW-0812">Transmembrane</keyword>
<feature type="transmembrane region" description="Helical" evidence="1">
    <location>
        <begin position="6"/>
        <end position="29"/>
    </location>
</feature>
<keyword evidence="1" id="KW-0472">Membrane</keyword>
<reference evidence="2 3" key="1">
    <citation type="journal article" date="2012" name="Front. Microbiol.">
        <title>Redundancy and modularity in membrane-associated dissimilatory nitrate reduction in Bacillus.</title>
        <authorList>
            <person name="Heylen K."/>
            <person name="Keltjens J."/>
        </authorList>
    </citation>
    <scope>NUCLEOTIDE SEQUENCE [LARGE SCALE GENOMIC DNA]</scope>
    <source>
        <strain evidence="2 3">LMG 9581</strain>
    </source>
</reference>
<evidence type="ECO:0000313" key="2">
    <source>
        <dbReference type="EMBL" id="EKN64456.1"/>
    </source>
</evidence>
<dbReference type="AlphaFoldDB" id="K6DUI3"/>
<name>K6DUI3_SCHAZ</name>
<proteinExistence type="predicted"/>
<evidence type="ECO:0000313" key="3">
    <source>
        <dbReference type="Proteomes" id="UP000006315"/>
    </source>
</evidence>